<evidence type="ECO:0000313" key="1">
    <source>
        <dbReference type="EMBL" id="OSO94573.1"/>
    </source>
</evidence>
<dbReference type="Proteomes" id="UP000193587">
    <property type="component" value="Unassembled WGS sequence"/>
</dbReference>
<evidence type="ECO:0008006" key="3">
    <source>
        <dbReference type="Google" id="ProtNLM"/>
    </source>
</evidence>
<dbReference type="EMBL" id="NEDJ01000061">
    <property type="protein sequence ID" value="OSO94573.1"/>
    <property type="molecule type" value="Genomic_DNA"/>
</dbReference>
<dbReference type="AlphaFoldDB" id="A0A1X4GBS7"/>
<reference evidence="1 2" key="1">
    <citation type="submission" date="2017-04" db="EMBL/GenBank/DDBJ databases">
        <title>MLSA of the genus Halorubrum.</title>
        <authorList>
            <person name="De La Haba R."/>
            <person name="Sanchez-Porro C."/>
            <person name="Infante-Dominguez C."/>
            <person name="Ventosa A."/>
        </authorList>
    </citation>
    <scope>NUCLEOTIDE SEQUENCE [LARGE SCALE GENOMIC DNA]</scope>
    <source>
        <strain evidence="1 2">DSM 17463</strain>
    </source>
</reference>
<proteinExistence type="predicted"/>
<dbReference type="Gene3D" id="1.10.10.10">
    <property type="entry name" value="Winged helix-like DNA-binding domain superfamily/Winged helix DNA-binding domain"/>
    <property type="match status" value="1"/>
</dbReference>
<sequence length="68" mass="7357">MADTGEVPPAVIGRNIDSHPNYVGERCRLLAKYGLVDRRNDGYYALTADGRNYLAGDLDADQLTAGSN</sequence>
<dbReference type="SUPFAM" id="SSF46785">
    <property type="entry name" value="Winged helix' DNA-binding domain"/>
    <property type="match status" value="1"/>
</dbReference>
<dbReference type="InterPro" id="IPR036390">
    <property type="entry name" value="WH_DNA-bd_sf"/>
</dbReference>
<organism evidence="1 2">
    <name type="scientific">Halorubrum ezzemoulense DSM 17463</name>
    <dbReference type="NCBI Taxonomy" id="1121945"/>
    <lineage>
        <taxon>Archaea</taxon>
        <taxon>Methanobacteriati</taxon>
        <taxon>Methanobacteriota</taxon>
        <taxon>Stenosarchaea group</taxon>
        <taxon>Halobacteria</taxon>
        <taxon>Halobacteriales</taxon>
        <taxon>Haloferacaceae</taxon>
        <taxon>Halorubrum</taxon>
    </lineage>
</organism>
<name>A0A1X4GBS7_HALEZ</name>
<dbReference type="InterPro" id="IPR036388">
    <property type="entry name" value="WH-like_DNA-bd_sf"/>
</dbReference>
<gene>
    <name evidence="1" type="ORF">B9H04_14075</name>
</gene>
<accession>A0A1X4GBS7</accession>
<evidence type="ECO:0000313" key="2">
    <source>
        <dbReference type="Proteomes" id="UP000193587"/>
    </source>
</evidence>
<protein>
    <recommendedName>
        <fullName evidence="3">Phage repressor protein</fullName>
    </recommendedName>
</protein>
<comment type="caution">
    <text evidence="1">The sequence shown here is derived from an EMBL/GenBank/DDBJ whole genome shotgun (WGS) entry which is preliminary data.</text>
</comment>